<dbReference type="Gene3D" id="1.10.10.60">
    <property type="entry name" value="Homeodomain-like"/>
    <property type="match status" value="2"/>
</dbReference>
<dbReference type="PROSITE" id="PS00041">
    <property type="entry name" value="HTH_ARAC_FAMILY_1"/>
    <property type="match status" value="1"/>
</dbReference>
<keyword evidence="3" id="KW-0804">Transcription</keyword>
<evidence type="ECO:0000256" key="4">
    <source>
        <dbReference type="SAM" id="Phobius"/>
    </source>
</evidence>
<keyword evidence="4" id="KW-0472">Membrane</keyword>
<proteinExistence type="predicted"/>
<comment type="caution">
    <text evidence="6">The sequence shown here is derived from an EMBL/GenBank/DDBJ whole genome shotgun (WGS) entry which is preliminary data.</text>
</comment>
<accession>A0A329MKG6</accession>
<dbReference type="InterPro" id="IPR018062">
    <property type="entry name" value="HTH_AraC-typ_CS"/>
</dbReference>
<keyword evidence="4" id="KW-1133">Transmembrane helix</keyword>
<dbReference type="Pfam" id="PF12833">
    <property type="entry name" value="HTH_18"/>
    <property type="match status" value="1"/>
</dbReference>
<evidence type="ECO:0000256" key="2">
    <source>
        <dbReference type="ARBA" id="ARBA00023125"/>
    </source>
</evidence>
<keyword evidence="1" id="KW-0805">Transcription regulation</keyword>
<dbReference type="GO" id="GO:0043565">
    <property type="term" value="F:sequence-specific DNA binding"/>
    <property type="evidence" value="ECO:0007669"/>
    <property type="project" value="InterPro"/>
</dbReference>
<protein>
    <recommendedName>
        <fullName evidence="5">HTH araC/xylS-type domain-containing protein</fullName>
    </recommendedName>
</protein>
<name>A0A329MKG6_9BACL</name>
<dbReference type="PRINTS" id="PR00032">
    <property type="entry name" value="HTHARAC"/>
</dbReference>
<dbReference type="SMART" id="SM00342">
    <property type="entry name" value="HTH_ARAC"/>
    <property type="match status" value="1"/>
</dbReference>
<dbReference type="SUPFAM" id="SSF46689">
    <property type="entry name" value="Homeodomain-like"/>
    <property type="match status" value="1"/>
</dbReference>
<organism evidence="6 7">
    <name type="scientific">Paenibacillus contaminans</name>
    <dbReference type="NCBI Taxonomy" id="450362"/>
    <lineage>
        <taxon>Bacteria</taxon>
        <taxon>Bacillati</taxon>
        <taxon>Bacillota</taxon>
        <taxon>Bacilli</taxon>
        <taxon>Bacillales</taxon>
        <taxon>Paenibacillaceae</taxon>
        <taxon>Paenibacillus</taxon>
    </lineage>
</organism>
<sequence>MTGDSMRKNWFYRLLLSYLPVFFIICLSLLLMTYLTISEMSKRSANKANEALSHNVMQLIDDALAGIDSLMLKEIQSNGRLQLFYAEQPADERQYADVQAASAIKELTANNPLIDSIYLYRLADQTVLTSSMITKLDTFADKQYLGRTVSTKIPYAWTLRSYPQPEQGASKPEEKIISLAKIANLSDYSTMVVNIRPERLRLLMQSMVYTQTTFVEVRDRAGRLIVSTDGGGSTDTGLEPAKSFRSKTLSEAHSELTGWTFRSGNHGEVIAEFVSSLFYIWMALGCLIVLAGLAWLIYVSRRNYKPIRSLMNRISNVRPVSAEDARTGKVDEFQLIESAIEGLLDESNMLQEQHQKNMVYRKRYLFLSMMEGAAGTRPKTGLAELEQMGVVLPVTETAVALAEIDHYVEFERQYKNDQHLLKHVLSKVVQEMAETKPYTVWTEWIDRCRMAILVIYSGQEKAEWETVEFCEALRQWVEENLDFTVTIGIGSHIEDMDHVSQSFREAIAATGFKSSLGYNRIIEPAHVISKPKGELFRQLQCIRSISQSFRAGEKKWETHYEEMYEGIRDQLYAYEDLAGLMNVLIGHLQKEMAELPEELHQVWQESTHDKLLAALEQKETLDEIYGEFRAILQEAFEQLSELRESKSTHQLVHQVKRYIGENYHNPDLSLMHLTDEFGLNAKYVSRVFREAFGVKFVEYVTAVRMEQAMQRLLETEGTIQEIGQSVGYEQSLTFIRVFKKYTGTTPGQYRKMKTLPETD</sequence>
<gene>
    <name evidence="6" type="ORF">DQG23_15055</name>
</gene>
<dbReference type="InterPro" id="IPR020449">
    <property type="entry name" value="Tscrpt_reg_AraC-type_HTH"/>
</dbReference>
<dbReference type="Pfam" id="PF17853">
    <property type="entry name" value="GGDEF_2"/>
    <property type="match status" value="1"/>
</dbReference>
<feature type="transmembrane region" description="Helical" evidence="4">
    <location>
        <begin position="12"/>
        <end position="37"/>
    </location>
</feature>
<evidence type="ECO:0000259" key="5">
    <source>
        <dbReference type="PROSITE" id="PS01124"/>
    </source>
</evidence>
<feature type="domain" description="HTH araC/xylS-type" evidence="5">
    <location>
        <begin position="653"/>
        <end position="752"/>
    </location>
</feature>
<dbReference type="PANTHER" id="PTHR43280">
    <property type="entry name" value="ARAC-FAMILY TRANSCRIPTIONAL REGULATOR"/>
    <property type="match status" value="1"/>
</dbReference>
<keyword evidence="4" id="KW-0812">Transmembrane</keyword>
<evidence type="ECO:0000256" key="1">
    <source>
        <dbReference type="ARBA" id="ARBA00023015"/>
    </source>
</evidence>
<dbReference type="GO" id="GO:0003700">
    <property type="term" value="F:DNA-binding transcription factor activity"/>
    <property type="evidence" value="ECO:0007669"/>
    <property type="project" value="InterPro"/>
</dbReference>
<evidence type="ECO:0000313" key="7">
    <source>
        <dbReference type="Proteomes" id="UP000250369"/>
    </source>
</evidence>
<dbReference type="InterPro" id="IPR009057">
    <property type="entry name" value="Homeodomain-like_sf"/>
</dbReference>
<dbReference type="PANTHER" id="PTHR43280:SF2">
    <property type="entry name" value="HTH-TYPE TRANSCRIPTIONAL REGULATOR EXSA"/>
    <property type="match status" value="1"/>
</dbReference>
<keyword evidence="2" id="KW-0238">DNA-binding</keyword>
<dbReference type="Proteomes" id="UP000250369">
    <property type="component" value="Unassembled WGS sequence"/>
</dbReference>
<dbReference type="AlphaFoldDB" id="A0A329MKG6"/>
<dbReference type="InterPro" id="IPR018060">
    <property type="entry name" value="HTH_AraC"/>
</dbReference>
<evidence type="ECO:0000256" key="3">
    <source>
        <dbReference type="ARBA" id="ARBA00023163"/>
    </source>
</evidence>
<dbReference type="EMBL" id="QMFB01000008">
    <property type="protein sequence ID" value="RAV20294.1"/>
    <property type="molecule type" value="Genomic_DNA"/>
</dbReference>
<dbReference type="PROSITE" id="PS01124">
    <property type="entry name" value="HTH_ARAC_FAMILY_2"/>
    <property type="match status" value="1"/>
</dbReference>
<dbReference type="InterPro" id="IPR041522">
    <property type="entry name" value="CdaR_GGDEF"/>
</dbReference>
<evidence type="ECO:0000313" key="6">
    <source>
        <dbReference type="EMBL" id="RAV20294.1"/>
    </source>
</evidence>
<keyword evidence="7" id="KW-1185">Reference proteome</keyword>
<feature type="transmembrane region" description="Helical" evidence="4">
    <location>
        <begin position="278"/>
        <end position="299"/>
    </location>
</feature>
<reference evidence="6 7" key="1">
    <citation type="journal article" date="2009" name="Int. J. Syst. Evol. Microbiol.">
        <title>Paenibacillus contaminans sp. nov., isolated from a contaminated laboratory plate.</title>
        <authorList>
            <person name="Chou J.H."/>
            <person name="Lee J.H."/>
            <person name="Lin M.C."/>
            <person name="Chang P.S."/>
            <person name="Arun A.B."/>
            <person name="Young C.C."/>
            <person name="Chen W.M."/>
        </authorList>
    </citation>
    <scope>NUCLEOTIDE SEQUENCE [LARGE SCALE GENOMIC DNA]</scope>
    <source>
        <strain evidence="6 7">CKOBP-6</strain>
    </source>
</reference>